<reference evidence="2 3" key="1">
    <citation type="submission" date="2024-07" db="EMBL/GenBank/DDBJ databases">
        <title>Section-level genome sequencing and comparative genomics of Aspergillus sections Usti and Cavernicolus.</title>
        <authorList>
            <consortium name="Lawrence Berkeley National Laboratory"/>
            <person name="Nybo J.L."/>
            <person name="Vesth T.C."/>
            <person name="Theobald S."/>
            <person name="Frisvad J.C."/>
            <person name="Larsen T.O."/>
            <person name="Kjaerboelling I."/>
            <person name="Rothschild-Mancinelli K."/>
            <person name="Lyhne E.K."/>
            <person name="Kogle M.E."/>
            <person name="Barry K."/>
            <person name="Clum A."/>
            <person name="Na H."/>
            <person name="Ledsgaard L."/>
            <person name="Lin J."/>
            <person name="Lipzen A."/>
            <person name="Kuo A."/>
            <person name="Riley R."/>
            <person name="Mondo S."/>
            <person name="LaButti K."/>
            <person name="Haridas S."/>
            <person name="Pangalinan J."/>
            <person name="Salamov A.A."/>
            <person name="Simmons B.A."/>
            <person name="Magnuson J.K."/>
            <person name="Chen J."/>
            <person name="Drula E."/>
            <person name="Henrissat B."/>
            <person name="Wiebenga A."/>
            <person name="Lubbers R.J."/>
            <person name="Gomes A.C."/>
            <person name="Makela M.R."/>
            <person name="Stajich J."/>
            <person name="Grigoriev I.V."/>
            <person name="Mortensen U.H."/>
            <person name="De vries R.P."/>
            <person name="Baker S.E."/>
            <person name="Andersen M.R."/>
        </authorList>
    </citation>
    <scope>NUCLEOTIDE SEQUENCE [LARGE SCALE GENOMIC DNA]</scope>
    <source>
        <strain evidence="2 3">CBS 600.67</strain>
    </source>
</reference>
<sequence>MARTLAVHVHLTCEPGKREKLFKHYRPIVAASQAKPGVIAYFVGTPVNDESETEIVVFELYADRDAFNAHLVSPEMKEFRTQTADLIKQSTVRLATPLAHSFLRPPAAVEPGLSILANMEYAETADMEEVLAKASRLIAHTQSNEPATQSYFWAVEEGNPQSIWVFEQFESPEFCFGTHMKTELFIEATSAQAEGLVARPTFAKREFGFVRAWV</sequence>
<gene>
    <name evidence="2" type="ORF">BDW59DRAFT_163200</name>
</gene>
<accession>A0ABR4I7J1</accession>
<comment type="caution">
    <text evidence="2">The sequence shown here is derived from an EMBL/GenBank/DDBJ whole genome shotgun (WGS) entry which is preliminary data.</text>
</comment>
<name>A0ABR4I7J1_9EURO</name>
<evidence type="ECO:0000259" key="1">
    <source>
        <dbReference type="PROSITE" id="PS51725"/>
    </source>
</evidence>
<evidence type="ECO:0000313" key="3">
    <source>
        <dbReference type="Proteomes" id="UP001610335"/>
    </source>
</evidence>
<dbReference type="PANTHER" id="PTHR40624">
    <property type="entry name" value="BIOSYNTHESIS MONOOXYGENASE, PUTATIVE (AFU_ORTHOLOGUE AFUA_1G12025)-RELATED"/>
    <property type="match status" value="1"/>
</dbReference>
<dbReference type="PANTHER" id="PTHR40624:SF1">
    <property type="entry name" value="BIOSYNTHESIS MONOOXYGENASE, PUTATIVE (AFU_ORTHOLOGUE AFUA_1G12025)-RELATED"/>
    <property type="match status" value="1"/>
</dbReference>
<organism evidence="2 3">
    <name type="scientific">Aspergillus cavernicola</name>
    <dbReference type="NCBI Taxonomy" id="176166"/>
    <lineage>
        <taxon>Eukaryota</taxon>
        <taxon>Fungi</taxon>
        <taxon>Dikarya</taxon>
        <taxon>Ascomycota</taxon>
        <taxon>Pezizomycotina</taxon>
        <taxon>Eurotiomycetes</taxon>
        <taxon>Eurotiomycetidae</taxon>
        <taxon>Eurotiales</taxon>
        <taxon>Aspergillaceae</taxon>
        <taxon>Aspergillus</taxon>
        <taxon>Aspergillus subgen. Nidulantes</taxon>
    </lineage>
</organism>
<dbReference type="InterPro" id="IPR011008">
    <property type="entry name" value="Dimeric_a/b-barrel"/>
</dbReference>
<dbReference type="PROSITE" id="PS51725">
    <property type="entry name" value="ABM"/>
    <property type="match status" value="1"/>
</dbReference>
<dbReference type="Proteomes" id="UP001610335">
    <property type="component" value="Unassembled WGS sequence"/>
</dbReference>
<feature type="domain" description="ABM" evidence="1">
    <location>
        <begin position="5"/>
        <end position="95"/>
    </location>
</feature>
<dbReference type="Pfam" id="PF03992">
    <property type="entry name" value="ABM"/>
    <property type="match status" value="2"/>
</dbReference>
<protein>
    <recommendedName>
        <fullName evidence="1">ABM domain-containing protein</fullName>
    </recommendedName>
</protein>
<keyword evidence="3" id="KW-1185">Reference proteome</keyword>
<dbReference type="InterPro" id="IPR007138">
    <property type="entry name" value="ABM_dom"/>
</dbReference>
<dbReference type="EMBL" id="JBFXLS010000051">
    <property type="protein sequence ID" value="KAL2823622.1"/>
    <property type="molecule type" value="Genomic_DNA"/>
</dbReference>
<dbReference type="SUPFAM" id="SSF54909">
    <property type="entry name" value="Dimeric alpha+beta barrel"/>
    <property type="match status" value="2"/>
</dbReference>
<evidence type="ECO:0000313" key="2">
    <source>
        <dbReference type="EMBL" id="KAL2823622.1"/>
    </source>
</evidence>
<dbReference type="Gene3D" id="3.30.70.100">
    <property type="match status" value="2"/>
</dbReference>
<proteinExistence type="predicted"/>